<evidence type="ECO:0000256" key="2">
    <source>
        <dbReference type="ARBA" id="ARBA00023098"/>
    </source>
</evidence>
<gene>
    <name evidence="5" type="primary">paaG_1</name>
    <name evidence="5" type="ORF">GKJPGBOP_01129</name>
</gene>
<dbReference type="CDD" id="cd06558">
    <property type="entry name" value="crotonase-like"/>
    <property type="match status" value="1"/>
</dbReference>
<dbReference type="Gene3D" id="3.90.226.10">
    <property type="entry name" value="2-enoyl-CoA Hydratase, Chain A, domain 1"/>
    <property type="match status" value="1"/>
</dbReference>
<sequence>MGVSTTVTVSRPEDGTALVTVDRPPVNALPVQDWFDLADAVRAAGRDPGVRCVVLAAAGRGFNAGVDIKEMRRTPGHAALLGANRGCYEAFAAVYDCEVPVVAAVQGHCLGGGIGLVGNADAIVASDDATFGLPELDRGALGAATHLARLVPPHLMRTLYYTSRTVTAAELHRHGSVWAVVPRDEVLTTALALAGEIAAKDGYLLRLAKAAINGIDPVDVHRSYRFEQGFTFEANLSGVADRHRDAFARNRGNRRNSTPADGPERGRSADTPGTSTTGAGTPGAHPPRADTPGTDAPGGKPS</sequence>
<dbReference type="SUPFAM" id="SSF52096">
    <property type="entry name" value="ClpP/crotonase"/>
    <property type="match status" value="1"/>
</dbReference>
<evidence type="ECO:0000256" key="3">
    <source>
        <dbReference type="ARBA" id="ARBA00023239"/>
    </source>
</evidence>
<dbReference type="PANTHER" id="PTHR11941:SF169">
    <property type="entry name" value="(7AS)-7A-METHYL-1,5-DIOXO-2,3,5,6,7,7A-HEXAHYDRO-1H-INDENE-CARBOXYL-COA HYDROLASE"/>
    <property type="match status" value="1"/>
</dbReference>
<dbReference type="PANTHER" id="PTHR11941">
    <property type="entry name" value="ENOYL-COA HYDRATASE-RELATED"/>
    <property type="match status" value="1"/>
</dbReference>
<dbReference type="AlphaFoldDB" id="A0A401VWN3"/>
<name>A0A401VWN3_STREY</name>
<dbReference type="Pfam" id="PF00378">
    <property type="entry name" value="ECH_1"/>
    <property type="match status" value="1"/>
</dbReference>
<proteinExistence type="inferred from homology"/>
<comment type="caution">
    <text evidence="5">The sequence shown here is derived from an EMBL/GenBank/DDBJ whole genome shotgun (WGS) entry which is preliminary data.</text>
</comment>
<dbReference type="InterPro" id="IPR001753">
    <property type="entry name" value="Enoyl-CoA_hydra/iso"/>
</dbReference>
<dbReference type="NCBIfam" id="NF005925">
    <property type="entry name" value="PRK07938.1"/>
    <property type="match status" value="1"/>
</dbReference>
<dbReference type="GO" id="GO:0016829">
    <property type="term" value="F:lyase activity"/>
    <property type="evidence" value="ECO:0007669"/>
    <property type="project" value="UniProtKB-KW"/>
</dbReference>
<comment type="similarity">
    <text evidence="1">Belongs to the enoyl-CoA hydratase/isomerase family.</text>
</comment>
<protein>
    <submittedName>
        <fullName evidence="5">Enoyl-CoA hydratase</fullName>
    </submittedName>
</protein>
<keyword evidence="6" id="KW-1185">Reference proteome</keyword>
<keyword evidence="3" id="KW-0456">Lyase</keyword>
<evidence type="ECO:0000313" key="5">
    <source>
        <dbReference type="EMBL" id="GCD41474.1"/>
    </source>
</evidence>
<evidence type="ECO:0000256" key="4">
    <source>
        <dbReference type="SAM" id="MobiDB-lite"/>
    </source>
</evidence>
<dbReference type="Proteomes" id="UP000286746">
    <property type="component" value="Unassembled WGS sequence"/>
</dbReference>
<dbReference type="GO" id="GO:0006635">
    <property type="term" value="P:fatty acid beta-oxidation"/>
    <property type="evidence" value="ECO:0007669"/>
    <property type="project" value="TreeGrafter"/>
</dbReference>
<evidence type="ECO:0000313" key="6">
    <source>
        <dbReference type="Proteomes" id="UP000286746"/>
    </source>
</evidence>
<feature type="compositionally biased region" description="Low complexity" evidence="4">
    <location>
        <begin position="269"/>
        <end position="283"/>
    </location>
</feature>
<organism evidence="5 6">
    <name type="scientific">Streptomyces paromomycinus</name>
    <name type="common">Streptomyces rimosus subsp. paromomycinus</name>
    <dbReference type="NCBI Taxonomy" id="92743"/>
    <lineage>
        <taxon>Bacteria</taxon>
        <taxon>Bacillati</taxon>
        <taxon>Actinomycetota</taxon>
        <taxon>Actinomycetes</taxon>
        <taxon>Kitasatosporales</taxon>
        <taxon>Streptomycetaceae</taxon>
        <taxon>Streptomyces</taxon>
    </lineage>
</organism>
<dbReference type="EMBL" id="BHZD01000001">
    <property type="protein sequence ID" value="GCD41474.1"/>
    <property type="molecule type" value="Genomic_DNA"/>
</dbReference>
<evidence type="ECO:0000256" key="1">
    <source>
        <dbReference type="ARBA" id="ARBA00005254"/>
    </source>
</evidence>
<keyword evidence="2" id="KW-0443">Lipid metabolism</keyword>
<feature type="region of interest" description="Disordered" evidence="4">
    <location>
        <begin position="246"/>
        <end position="302"/>
    </location>
</feature>
<dbReference type="InterPro" id="IPR029045">
    <property type="entry name" value="ClpP/crotonase-like_dom_sf"/>
</dbReference>
<accession>A0A401VWN3</accession>
<reference evidence="5 6" key="1">
    <citation type="submission" date="2018-11" db="EMBL/GenBank/DDBJ databases">
        <title>Whole genome sequence of Streptomyces paromomycinus NBRC 15454(T).</title>
        <authorList>
            <person name="Komaki H."/>
            <person name="Tamura T."/>
        </authorList>
    </citation>
    <scope>NUCLEOTIDE SEQUENCE [LARGE SCALE GENOMIC DNA]</scope>
    <source>
        <strain evidence="5 6">NBRC 15454</strain>
    </source>
</reference>